<evidence type="ECO:0000259" key="2">
    <source>
        <dbReference type="Pfam" id="PF00565"/>
    </source>
</evidence>
<dbReference type="SUPFAM" id="SSF50199">
    <property type="entry name" value="Staphylococcal nuclease"/>
    <property type="match status" value="1"/>
</dbReference>
<sequence>MTAAALTDRYDRYLLYVWNEQGTFVNESLVRSGHVKAVLYPPNDKYWPRISDAEDAAQQAGSGLWAACPEQPETSIAPRTRLTRLPRIPRHVQTSRTGLPLVSPTWTARTCQAPSGSAPMTRTALTGTETASAAMPTDPPDS</sequence>
<accession>A0A7W7DG25</accession>
<dbReference type="InterPro" id="IPR035437">
    <property type="entry name" value="SNase_OB-fold_sf"/>
</dbReference>
<dbReference type="Gene3D" id="2.40.50.90">
    <property type="match status" value="1"/>
</dbReference>
<feature type="domain" description="TNase-like" evidence="2">
    <location>
        <begin position="7"/>
        <end position="66"/>
    </location>
</feature>
<dbReference type="EMBL" id="JACHMS010000001">
    <property type="protein sequence ID" value="MBB4710153.1"/>
    <property type="molecule type" value="Genomic_DNA"/>
</dbReference>
<dbReference type="InterPro" id="IPR016071">
    <property type="entry name" value="Staphylococal_nuclease_OB-fold"/>
</dbReference>
<feature type="compositionally biased region" description="Polar residues" evidence="1">
    <location>
        <begin position="110"/>
        <end position="131"/>
    </location>
</feature>
<feature type="region of interest" description="Disordered" evidence="1">
    <location>
        <begin position="110"/>
        <end position="142"/>
    </location>
</feature>
<dbReference type="GeneID" id="95792131"/>
<gene>
    <name evidence="3" type="ORF">BJ965_000035</name>
</gene>
<comment type="caution">
    <text evidence="3">The sequence shown here is derived from an EMBL/GenBank/DDBJ whole genome shotgun (WGS) entry which is preliminary data.</text>
</comment>
<organism evidence="3 4">
    <name type="scientific">Streptomyces luteogriseus</name>
    <dbReference type="NCBI Taxonomy" id="68233"/>
    <lineage>
        <taxon>Bacteria</taxon>
        <taxon>Bacillati</taxon>
        <taxon>Actinomycetota</taxon>
        <taxon>Actinomycetes</taxon>
        <taxon>Kitasatosporales</taxon>
        <taxon>Streptomycetaceae</taxon>
        <taxon>Streptomyces</taxon>
    </lineage>
</organism>
<evidence type="ECO:0000313" key="3">
    <source>
        <dbReference type="EMBL" id="MBB4710153.1"/>
    </source>
</evidence>
<dbReference type="Pfam" id="PF00565">
    <property type="entry name" value="SNase"/>
    <property type="match status" value="1"/>
</dbReference>
<dbReference type="RefSeq" id="WP_246545795.1">
    <property type="nucleotide sequence ID" value="NZ_JACHMS010000001.1"/>
</dbReference>
<dbReference type="Proteomes" id="UP000565089">
    <property type="component" value="Unassembled WGS sequence"/>
</dbReference>
<reference evidence="3 4" key="1">
    <citation type="submission" date="2020-08" db="EMBL/GenBank/DDBJ databases">
        <title>Sequencing the genomes of 1000 actinobacteria strains.</title>
        <authorList>
            <person name="Klenk H.-P."/>
        </authorList>
    </citation>
    <scope>NUCLEOTIDE SEQUENCE [LARGE SCALE GENOMIC DNA]</scope>
    <source>
        <strain evidence="3 4">DSM 40483</strain>
    </source>
</reference>
<evidence type="ECO:0000313" key="4">
    <source>
        <dbReference type="Proteomes" id="UP000565089"/>
    </source>
</evidence>
<name>A0A7W7DG25_9ACTN</name>
<protein>
    <recommendedName>
        <fullName evidence="2">TNase-like domain-containing protein</fullName>
    </recommendedName>
</protein>
<keyword evidence="4" id="KW-1185">Reference proteome</keyword>
<evidence type="ECO:0000256" key="1">
    <source>
        <dbReference type="SAM" id="MobiDB-lite"/>
    </source>
</evidence>
<dbReference type="AlphaFoldDB" id="A0A7W7DG25"/>
<proteinExistence type="predicted"/>